<dbReference type="PROSITE" id="PS50110">
    <property type="entry name" value="RESPONSE_REGULATORY"/>
    <property type="match status" value="1"/>
</dbReference>
<accession>A0A0F9NA60</accession>
<dbReference type="SUPFAM" id="SSF46894">
    <property type="entry name" value="C-terminal effector domain of the bipartite response regulators"/>
    <property type="match status" value="1"/>
</dbReference>
<dbReference type="CDD" id="cd00383">
    <property type="entry name" value="trans_reg_C"/>
    <property type="match status" value="1"/>
</dbReference>
<reference evidence="8" key="1">
    <citation type="journal article" date="2015" name="Nature">
        <title>Complex archaea that bridge the gap between prokaryotes and eukaryotes.</title>
        <authorList>
            <person name="Spang A."/>
            <person name="Saw J.H."/>
            <person name="Jorgensen S.L."/>
            <person name="Zaremba-Niedzwiedzka K."/>
            <person name="Martijn J."/>
            <person name="Lind A.E."/>
            <person name="van Eijk R."/>
            <person name="Schleper C."/>
            <person name="Guy L."/>
            <person name="Ettema T.J."/>
        </authorList>
    </citation>
    <scope>NUCLEOTIDE SEQUENCE</scope>
</reference>
<evidence type="ECO:0000256" key="5">
    <source>
        <dbReference type="ARBA" id="ARBA00023163"/>
    </source>
</evidence>
<dbReference type="SUPFAM" id="SSF52172">
    <property type="entry name" value="CheY-like"/>
    <property type="match status" value="1"/>
</dbReference>
<keyword evidence="1" id="KW-0597">Phosphoprotein</keyword>
<dbReference type="InterPro" id="IPR011006">
    <property type="entry name" value="CheY-like_superfamily"/>
</dbReference>
<dbReference type="AlphaFoldDB" id="A0A0F9NA60"/>
<evidence type="ECO:0000256" key="2">
    <source>
        <dbReference type="ARBA" id="ARBA00023012"/>
    </source>
</evidence>
<dbReference type="GO" id="GO:0000976">
    <property type="term" value="F:transcription cis-regulatory region binding"/>
    <property type="evidence" value="ECO:0007669"/>
    <property type="project" value="TreeGrafter"/>
</dbReference>
<evidence type="ECO:0000256" key="1">
    <source>
        <dbReference type="ARBA" id="ARBA00022553"/>
    </source>
</evidence>
<keyword evidence="5" id="KW-0804">Transcription</keyword>
<sequence>MQILLIEDEKRVADFICRGLKSEGFFCEQANNGVSGLAMIKHSRYDLLIIDRMLPDIDGLTVCNLVRKDDADIPILFLTAVDDTQEKVNGLRAGADDYLTKPFDFEELIARIEALGRRRQQNKPSNNTLQVGPLEIKVDERSVSIADQAIELTSLEFDLLLYLIQTDGKVVSRERIINAVWGVNSDPLTNIVDVYIRRLRKKIDTDADASLIETKRGVGYRFSGK</sequence>
<dbReference type="GO" id="GO:0006355">
    <property type="term" value="P:regulation of DNA-templated transcription"/>
    <property type="evidence" value="ECO:0007669"/>
    <property type="project" value="InterPro"/>
</dbReference>
<evidence type="ECO:0008006" key="9">
    <source>
        <dbReference type="Google" id="ProtNLM"/>
    </source>
</evidence>
<dbReference type="Pfam" id="PF00072">
    <property type="entry name" value="Response_reg"/>
    <property type="match status" value="1"/>
</dbReference>
<dbReference type="FunFam" id="1.10.10.10:FF:000005">
    <property type="entry name" value="Two-component system response regulator"/>
    <property type="match status" value="1"/>
</dbReference>
<dbReference type="GO" id="GO:0032993">
    <property type="term" value="C:protein-DNA complex"/>
    <property type="evidence" value="ECO:0007669"/>
    <property type="project" value="TreeGrafter"/>
</dbReference>
<dbReference type="PANTHER" id="PTHR48111">
    <property type="entry name" value="REGULATOR OF RPOS"/>
    <property type="match status" value="1"/>
</dbReference>
<dbReference type="Gene3D" id="3.40.50.2300">
    <property type="match status" value="1"/>
</dbReference>
<dbReference type="Gene3D" id="6.10.250.690">
    <property type="match status" value="1"/>
</dbReference>
<dbReference type="EMBL" id="LAZR01007376">
    <property type="protein sequence ID" value="KKM85655.1"/>
    <property type="molecule type" value="Genomic_DNA"/>
</dbReference>
<evidence type="ECO:0000313" key="8">
    <source>
        <dbReference type="EMBL" id="KKM85655.1"/>
    </source>
</evidence>
<name>A0A0F9NA60_9ZZZZ</name>
<feature type="domain" description="OmpR/PhoB-type" evidence="7">
    <location>
        <begin position="126"/>
        <end position="224"/>
    </location>
</feature>
<dbReference type="PANTHER" id="PTHR48111:SF22">
    <property type="entry name" value="REGULATOR OF RPOS"/>
    <property type="match status" value="1"/>
</dbReference>
<protein>
    <recommendedName>
        <fullName evidence="9">DNA-binding response regulator</fullName>
    </recommendedName>
</protein>
<dbReference type="InterPro" id="IPR001867">
    <property type="entry name" value="OmpR/PhoB-type_DNA-bd"/>
</dbReference>
<dbReference type="InterPro" id="IPR036388">
    <property type="entry name" value="WH-like_DNA-bd_sf"/>
</dbReference>
<evidence type="ECO:0000256" key="3">
    <source>
        <dbReference type="ARBA" id="ARBA00023015"/>
    </source>
</evidence>
<proteinExistence type="predicted"/>
<dbReference type="Pfam" id="PF00486">
    <property type="entry name" value="Trans_reg_C"/>
    <property type="match status" value="1"/>
</dbReference>
<feature type="domain" description="Response regulatory" evidence="6">
    <location>
        <begin position="2"/>
        <end position="116"/>
    </location>
</feature>
<organism evidence="8">
    <name type="scientific">marine sediment metagenome</name>
    <dbReference type="NCBI Taxonomy" id="412755"/>
    <lineage>
        <taxon>unclassified sequences</taxon>
        <taxon>metagenomes</taxon>
        <taxon>ecological metagenomes</taxon>
    </lineage>
</organism>
<keyword evidence="3" id="KW-0805">Transcription regulation</keyword>
<evidence type="ECO:0000256" key="4">
    <source>
        <dbReference type="ARBA" id="ARBA00023125"/>
    </source>
</evidence>
<dbReference type="GO" id="GO:0000156">
    <property type="term" value="F:phosphorelay response regulator activity"/>
    <property type="evidence" value="ECO:0007669"/>
    <property type="project" value="TreeGrafter"/>
</dbReference>
<keyword evidence="2" id="KW-0902">Two-component regulatory system</keyword>
<dbReference type="Gene3D" id="1.10.10.10">
    <property type="entry name" value="Winged helix-like DNA-binding domain superfamily/Winged helix DNA-binding domain"/>
    <property type="match status" value="1"/>
</dbReference>
<dbReference type="FunFam" id="3.40.50.2300:FF:000001">
    <property type="entry name" value="DNA-binding response regulator PhoB"/>
    <property type="match status" value="1"/>
</dbReference>
<dbReference type="SMART" id="SM00448">
    <property type="entry name" value="REC"/>
    <property type="match status" value="1"/>
</dbReference>
<dbReference type="GO" id="GO:0005829">
    <property type="term" value="C:cytosol"/>
    <property type="evidence" value="ECO:0007669"/>
    <property type="project" value="TreeGrafter"/>
</dbReference>
<comment type="caution">
    <text evidence="8">The sequence shown here is derived from an EMBL/GenBank/DDBJ whole genome shotgun (WGS) entry which is preliminary data.</text>
</comment>
<dbReference type="InterPro" id="IPR039420">
    <property type="entry name" value="WalR-like"/>
</dbReference>
<gene>
    <name evidence="8" type="ORF">LCGC14_1286920</name>
</gene>
<dbReference type="PROSITE" id="PS51755">
    <property type="entry name" value="OMPR_PHOB"/>
    <property type="match status" value="1"/>
</dbReference>
<evidence type="ECO:0000259" key="6">
    <source>
        <dbReference type="PROSITE" id="PS50110"/>
    </source>
</evidence>
<dbReference type="InterPro" id="IPR001789">
    <property type="entry name" value="Sig_transdc_resp-reg_receiver"/>
</dbReference>
<dbReference type="SMART" id="SM00862">
    <property type="entry name" value="Trans_reg_C"/>
    <property type="match status" value="1"/>
</dbReference>
<evidence type="ECO:0000259" key="7">
    <source>
        <dbReference type="PROSITE" id="PS51755"/>
    </source>
</evidence>
<dbReference type="InterPro" id="IPR016032">
    <property type="entry name" value="Sig_transdc_resp-reg_C-effctor"/>
</dbReference>
<keyword evidence="4" id="KW-0238">DNA-binding</keyword>